<dbReference type="EMBL" id="OZ034822">
    <property type="protein sequence ID" value="CAL1411691.1"/>
    <property type="molecule type" value="Genomic_DNA"/>
</dbReference>
<gene>
    <name evidence="1" type="ORF">LTRI10_LOCUS51032</name>
</gene>
<dbReference type="Proteomes" id="UP001497516">
    <property type="component" value="Chromosome 9"/>
</dbReference>
<evidence type="ECO:0008006" key="3">
    <source>
        <dbReference type="Google" id="ProtNLM"/>
    </source>
</evidence>
<dbReference type="AlphaFoldDB" id="A0AAV2GMJ7"/>
<dbReference type="SUPFAM" id="SSF81383">
    <property type="entry name" value="F-box domain"/>
    <property type="match status" value="1"/>
</dbReference>
<organism evidence="1 2">
    <name type="scientific">Linum trigynum</name>
    <dbReference type="NCBI Taxonomy" id="586398"/>
    <lineage>
        <taxon>Eukaryota</taxon>
        <taxon>Viridiplantae</taxon>
        <taxon>Streptophyta</taxon>
        <taxon>Embryophyta</taxon>
        <taxon>Tracheophyta</taxon>
        <taxon>Spermatophyta</taxon>
        <taxon>Magnoliopsida</taxon>
        <taxon>eudicotyledons</taxon>
        <taxon>Gunneridae</taxon>
        <taxon>Pentapetalae</taxon>
        <taxon>rosids</taxon>
        <taxon>fabids</taxon>
        <taxon>Malpighiales</taxon>
        <taxon>Linaceae</taxon>
        <taxon>Linum</taxon>
    </lineage>
</organism>
<evidence type="ECO:0000313" key="2">
    <source>
        <dbReference type="Proteomes" id="UP001497516"/>
    </source>
</evidence>
<keyword evidence="2" id="KW-1185">Reference proteome</keyword>
<sequence length="310" mass="34385">MADQNQPPSQEPASTDGGSPHEALFLVLPYLSVLELLNVPRVCTSLRRAVEDDDDILPWLDLVMERPLSRRLSDQRLIGISSRGKGRLKSLILMDCINVTDDGLQLVVSNNPLIAKLHVPGCIRLTPDGIIRAVKTLSDDNNDCRLKSLCISNILGINKQHFHTLCSYLQSAHKLGDTATSNIIDVDICPVCDEVRQVYACPQSSEKKECSRKGCKLCIPRCEECGRCADCKEDVELEEATLCSEVLCSECWLHLPKCNHCNQPYCTKHVYRRQQQQGGTGGGTGWLCEACHVKANEVLGHDDDDDDDDN</sequence>
<reference evidence="1 2" key="1">
    <citation type="submission" date="2024-04" db="EMBL/GenBank/DDBJ databases">
        <authorList>
            <person name="Fracassetti M."/>
        </authorList>
    </citation>
    <scope>NUCLEOTIDE SEQUENCE [LARGE SCALE GENOMIC DNA]</scope>
</reference>
<dbReference type="Gene3D" id="3.80.10.10">
    <property type="entry name" value="Ribonuclease Inhibitor"/>
    <property type="match status" value="1"/>
</dbReference>
<proteinExistence type="predicted"/>
<dbReference type="InterPro" id="IPR032675">
    <property type="entry name" value="LRR_dom_sf"/>
</dbReference>
<dbReference type="InterPro" id="IPR036047">
    <property type="entry name" value="F-box-like_dom_sf"/>
</dbReference>
<accession>A0AAV2GMJ7</accession>
<name>A0AAV2GMJ7_9ROSI</name>
<protein>
    <recommendedName>
        <fullName evidence="3">F-box domain-containing protein</fullName>
    </recommendedName>
</protein>
<evidence type="ECO:0000313" key="1">
    <source>
        <dbReference type="EMBL" id="CAL1411691.1"/>
    </source>
</evidence>